<evidence type="ECO:0000313" key="1">
    <source>
        <dbReference type="EMBL" id="CAB4151854.1"/>
    </source>
</evidence>
<organism evidence="1">
    <name type="scientific">uncultured Caudovirales phage</name>
    <dbReference type="NCBI Taxonomy" id="2100421"/>
    <lineage>
        <taxon>Viruses</taxon>
        <taxon>Duplodnaviria</taxon>
        <taxon>Heunggongvirae</taxon>
        <taxon>Uroviricota</taxon>
        <taxon>Caudoviricetes</taxon>
        <taxon>Peduoviridae</taxon>
        <taxon>Maltschvirus</taxon>
        <taxon>Maltschvirus maltsch</taxon>
    </lineage>
</organism>
<reference evidence="1" key="1">
    <citation type="submission" date="2020-04" db="EMBL/GenBank/DDBJ databases">
        <authorList>
            <person name="Chiriac C."/>
            <person name="Salcher M."/>
            <person name="Ghai R."/>
            <person name="Kavagutti S V."/>
        </authorList>
    </citation>
    <scope>NUCLEOTIDE SEQUENCE</scope>
</reference>
<name>A0A6J5MYB3_9CAUD</name>
<accession>A0A6J5MYB3</accession>
<sequence length="80" mass="9699">MKPNIIFIKFYKLQDDMKIRIPIDLKMSSYFLKPIVILEDFEIIIRQRFDIIDENISIEQMILDNYTEKILNSFKTILIN</sequence>
<dbReference type="EMBL" id="LR796560">
    <property type="protein sequence ID" value="CAB4151854.1"/>
    <property type="molecule type" value="Genomic_DNA"/>
</dbReference>
<protein>
    <submittedName>
        <fullName evidence="1">Uncharacterized protein</fullName>
    </submittedName>
</protein>
<proteinExistence type="predicted"/>
<gene>
    <name evidence="1" type="ORF">UFOVP600_36</name>
</gene>